<dbReference type="OrthoDB" id="200286at2"/>
<dbReference type="EMBL" id="CP002345">
    <property type="protein sequence ID" value="ADQ79503.1"/>
    <property type="molecule type" value="Genomic_DNA"/>
</dbReference>
<dbReference type="RefSeq" id="WP_013444872.1">
    <property type="nucleotide sequence ID" value="NC_014734.1"/>
</dbReference>
<dbReference type="KEGG" id="ppn:Palpr_1357"/>
<sequence length="249" mass="27717">MKIAIFVDKFGRVLPFFSTGVVEVYSDESGYWKCIRQVPMVFGSEPSMNEVLRNIRMLISEFDGCDLLVVENVQGIANSYLSDFHIGVWKVKGLFLDESLLNHIKQEVGKAIAEQEQNRIVAAPTLVGKEEDAVYELDLATLIDCDASLSSKSVLIPFLQSVNFRELIIICRQSPKWLEQSMELFQLSSIVDEMGDGILCLTLIPIDFNTGLEIRKSADTTFINSLDDSCSSFGCNSVGVCAPQPIENK</sequence>
<protein>
    <submittedName>
        <fullName evidence="1">Nitrogenase iron-iron accessory protein AnfO</fullName>
    </submittedName>
</protein>
<dbReference type="Pfam" id="PF09582">
    <property type="entry name" value="AnfO_nitrog"/>
    <property type="match status" value="1"/>
</dbReference>
<dbReference type="Proteomes" id="UP000008718">
    <property type="component" value="Chromosome"/>
</dbReference>
<reference key="1">
    <citation type="submission" date="2010-11" db="EMBL/GenBank/DDBJ databases">
        <title>The complete genome of Paludibacter propionicigenes DSM 17365.</title>
        <authorList>
            <consortium name="US DOE Joint Genome Institute (JGI-PGF)"/>
            <person name="Lucas S."/>
            <person name="Copeland A."/>
            <person name="Lapidus A."/>
            <person name="Bruce D."/>
            <person name="Goodwin L."/>
            <person name="Pitluck S."/>
            <person name="Kyrpides N."/>
            <person name="Mavromatis K."/>
            <person name="Ivanova N."/>
            <person name="Munk A.C."/>
            <person name="Brettin T."/>
            <person name="Detter J.C."/>
            <person name="Han C."/>
            <person name="Tapia R."/>
            <person name="Land M."/>
            <person name="Hauser L."/>
            <person name="Markowitz V."/>
            <person name="Cheng J.-F."/>
            <person name="Hugenholtz P."/>
            <person name="Woyke T."/>
            <person name="Wu D."/>
            <person name="Gronow S."/>
            <person name="Wellnitz S."/>
            <person name="Brambilla E."/>
            <person name="Klenk H.-P."/>
            <person name="Eisen J.A."/>
        </authorList>
    </citation>
    <scope>NUCLEOTIDE SEQUENCE</scope>
    <source>
        <strain>WB4</strain>
    </source>
</reference>
<dbReference type="InterPro" id="IPR014287">
    <property type="entry name" value="Nase_Fe-Fe_AnfO"/>
</dbReference>
<evidence type="ECO:0000313" key="2">
    <source>
        <dbReference type="Proteomes" id="UP000008718"/>
    </source>
</evidence>
<dbReference type="HOGENOM" id="CLU_097520_0_0_10"/>
<dbReference type="STRING" id="694427.Palpr_1357"/>
<evidence type="ECO:0000313" key="1">
    <source>
        <dbReference type="EMBL" id="ADQ79503.1"/>
    </source>
</evidence>
<gene>
    <name evidence="1" type="ordered locus">Palpr_1357</name>
</gene>
<reference evidence="1" key="2">
    <citation type="journal article" date="2011" name="Stand. Genomic Sci.">
        <title>Complete genome sequence of Paludibacter propionicigenes type strain (WB4).</title>
        <authorList>
            <person name="Gronow S."/>
            <person name="Munk C."/>
            <person name="Lapidus A."/>
            <person name="Nolan M."/>
            <person name="Lucas S."/>
            <person name="Hammon N."/>
            <person name="Deshpande S."/>
            <person name="Cheng J.F."/>
            <person name="Tapia R."/>
            <person name="Han C."/>
            <person name="Goodwin L."/>
            <person name="Pitluck S."/>
            <person name="Liolios K."/>
            <person name="Ivanova N."/>
            <person name="Mavromatis K."/>
            <person name="Mikhailova N."/>
            <person name="Pati A."/>
            <person name="Chen A."/>
            <person name="Palaniappan K."/>
            <person name="Land M."/>
            <person name="Hauser L."/>
            <person name="Chang Y.J."/>
            <person name="Jeffries C.D."/>
            <person name="Brambilla E."/>
            <person name="Rohde M."/>
            <person name="Goker M."/>
            <person name="Detter J.C."/>
            <person name="Woyke T."/>
            <person name="Bristow J."/>
            <person name="Eisen J.A."/>
            <person name="Markowitz V."/>
            <person name="Hugenholtz P."/>
            <person name="Kyrpides N.C."/>
            <person name="Klenk H.P."/>
        </authorList>
    </citation>
    <scope>NUCLEOTIDE SEQUENCE [LARGE SCALE GENOMIC DNA]</scope>
    <source>
        <strain evidence="1">WB4</strain>
    </source>
</reference>
<accession>E4T459</accession>
<keyword evidence="2" id="KW-1185">Reference proteome</keyword>
<proteinExistence type="predicted"/>
<name>E4T459_PALPW</name>
<organism evidence="1 2">
    <name type="scientific">Paludibacter propionicigenes (strain DSM 17365 / JCM 13257 / WB4)</name>
    <dbReference type="NCBI Taxonomy" id="694427"/>
    <lineage>
        <taxon>Bacteria</taxon>
        <taxon>Pseudomonadati</taxon>
        <taxon>Bacteroidota</taxon>
        <taxon>Bacteroidia</taxon>
        <taxon>Bacteroidales</taxon>
        <taxon>Paludibacteraceae</taxon>
        <taxon>Paludibacter</taxon>
    </lineage>
</organism>
<dbReference type="AlphaFoldDB" id="E4T459"/>